<evidence type="ECO:0000259" key="5">
    <source>
        <dbReference type="PROSITE" id="PS50929"/>
    </source>
</evidence>
<dbReference type="GO" id="GO:0005524">
    <property type="term" value="F:ATP binding"/>
    <property type="evidence" value="ECO:0007669"/>
    <property type="project" value="InterPro"/>
</dbReference>
<evidence type="ECO:0000256" key="2">
    <source>
        <dbReference type="ARBA" id="ARBA00022989"/>
    </source>
</evidence>
<dbReference type="SUPFAM" id="SSF90123">
    <property type="entry name" value="ABC transporter transmembrane region"/>
    <property type="match status" value="1"/>
</dbReference>
<name>A0A382B3X1_9ZZZZ</name>
<organism evidence="6">
    <name type="scientific">marine metagenome</name>
    <dbReference type="NCBI Taxonomy" id="408172"/>
    <lineage>
        <taxon>unclassified sequences</taxon>
        <taxon>metagenomes</taxon>
        <taxon>ecological metagenomes</taxon>
    </lineage>
</organism>
<evidence type="ECO:0000256" key="1">
    <source>
        <dbReference type="ARBA" id="ARBA00022692"/>
    </source>
</evidence>
<dbReference type="PROSITE" id="PS50929">
    <property type="entry name" value="ABC_TM1F"/>
    <property type="match status" value="1"/>
</dbReference>
<feature type="transmembrane region" description="Helical" evidence="4">
    <location>
        <begin position="50"/>
        <end position="66"/>
    </location>
</feature>
<dbReference type="GO" id="GO:0016020">
    <property type="term" value="C:membrane"/>
    <property type="evidence" value="ECO:0007669"/>
    <property type="project" value="InterPro"/>
</dbReference>
<dbReference type="AlphaFoldDB" id="A0A382B3X1"/>
<accession>A0A382B3X1</accession>
<feature type="domain" description="ABC transmembrane type-1" evidence="5">
    <location>
        <begin position="1"/>
        <end position="153"/>
    </location>
</feature>
<feature type="transmembrane region" description="Helical" evidence="4">
    <location>
        <begin position="25"/>
        <end position="44"/>
    </location>
</feature>
<dbReference type="EMBL" id="UINC01027897">
    <property type="protein sequence ID" value="SVB07937.1"/>
    <property type="molecule type" value="Genomic_DNA"/>
</dbReference>
<dbReference type="InterPro" id="IPR036640">
    <property type="entry name" value="ABC1_TM_sf"/>
</dbReference>
<keyword evidence="1 4" id="KW-0812">Transmembrane</keyword>
<keyword evidence="3 4" id="KW-0472">Membrane</keyword>
<evidence type="ECO:0000313" key="6">
    <source>
        <dbReference type="EMBL" id="SVB07937.1"/>
    </source>
</evidence>
<dbReference type="InterPro" id="IPR011527">
    <property type="entry name" value="ABC1_TM_dom"/>
</dbReference>
<keyword evidence="2 4" id="KW-1133">Transmembrane helix</keyword>
<evidence type="ECO:0000256" key="3">
    <source>
        <dbReference type="ARBA" id="ARBA00023136"/>
    </source>
</evidence>
<sequence length="211" mass="23616">EKINPSDIFMVFTNDTNIIAQSFPILFMIIQGIVVVIFSLIYIAVLSRPAFFVSLCSISIGMVFYLKQAKDIDIALQASTKFQGKVFDMISDIIHGFKELKINQNKNDELYKDLVSNSEKVKDIKANAILPIVRVSLFANIFFYMLIAIVVFVLPNLISEFSDNLPKLTAALLFIVPPLTNVGGSIPVFANSNNAIDKVYSLEKKLDKIQE</sequence>
<feature type="transmembrane region" description="Helical" evidence="4">
    <location>
        <begin position="137"/>
        <end position="158"/>
    </location>
</feature>
<evidence type="ECO:0000256" key="4">
    <source>
        <dbReference type="SAM" id="Phobius"/>
    </source>
</evidence>
<feature type="non-terminal residue" evidence="6">
    <location>
        <position position="1"/>
    </location>
</feature>
<dbReference type="Gene3D" id="1.20.1560.10">
    <property type="entry name" value="ABC transporter type 1, transmembrane domain"/>
    <property type="match status" value="1"/>
</dbReference>
<proteinExistence type="predicted"/>
<dbReference type="GO" id="GO:0140359">
    <property type="term" value="F:ABC-type transporter activity"/>
    <property type="evidence" value="ECO:0007669"/>
    <property type="project" value="InterPro"/>
</dbReference>
<feature type="transmembrane region" description="Helical" evidence="4">
    <location>
        <begin position="170"/>
        <end position="190"/>
    </location>
</feature>
<protein>
    <recommendedName>
        <fullName evidence="5">ABC transmembrane type-1 domain-containing protein</fullName>
    </recommendedName>
</protein>
<gene>
    <name evidence="6" type="ORF">METZ01_LOCUS160791</name>
</gene>
<reference evidence="6" key="1">
    <citation type="submission" date="2018-05" db="EMBL/GenBank/DDBJ databases">
        <authorList>
            <person name="Lanie J.A."/>
            <person name="Ng W.-L."/>
            <person name="Kazmierczak K.M."/>
            <person name="Andrzejewski T.M."/>
            <person name="Davidsen T.M."/>
            <person name="Wayne K.J."/>
            <person name="Tettelin H."/>
            <person name="Glass J.I."/>
            <person name="Rusch D."/>
            <person name="Podicherti R."/>
            <person name="Tsui H.-C.T."/>
            <person name="Winkler M.E."/>
        </authorList>
    </citation>
    <scope>NUCLEOTIDE SEQUENCE</scope>
</reference>